<dbReference type="GO" id="GO:0032259">
    <property type="term" value="P:methylation"/>
    <property type="evidence" value="ECO:0007669"/>
    <property type="project" value="UniProtKB-KW"/>
</dbReference>
<dbReference type="HOGENOM" id="CLU_021322_3_2_0"/>
<accession>D1C2Y8</accession>
<proteinExistence type="inferred from homology"/>
<keyword evidence="3 5" id="KW-0808">Transferase</keyword>
<dbReference type="PANTHER" id="PTHR43191:SF2">
    <property type="entry name" value="RRNA METHYLTRANSFERASE 3, MITOCHONDRIAL"/>
    <property type="match status" value="1"/>
</dbReference>
<dbReference type="GO" id="GO:0003723">
    <property type="term" value="F:RNA binding"/>
    <property type="evidence" value="ECO:0007669"/>
    <property type="project" value="InterPro"/>
</dbReference>
<protein>
    <submittedName>
        <fullName evidence="5">tRNA/rRNA methyltransferase (SpoU)</fullName>
    </submittedName>
</protein>
<feature type="domain" description="RNA 2-O ribose methyltransferase substrate binding" evidence="4">
    <location>
        <begin position="41"/>
        <end position="116"/>
    </location>
</feature>
<dbReference type="Pfam" id="PF00588">
    <property type="entry name" value="SpoU_methylase"/>
    <property type="match status" value="1"/>
</dbReference>
<name>D1C2Y8_SPHTD</name>
<dbReference type="SUPFAM" id="SSF75217">
    <property type="entry name" value="alpha/beta knot"/>
    <property type="match status" value="1"/>
</dbReference>
<dbReference type="FunCoup" id="D1C2Y8">
    <property type="interactions" value="319"/>
</dbReference>
<keyword evidence="2 5" id="KW-0489">Methyltransferase</keyword>
<evidence type="ECO:0000313" key="5">
    <source>
        <dbReference type="EMBL" id="ACZ38605.1"/>
    </source>
</evidence>
<dbReference type="InterPro" id="IPR029028">
    <property type="entry name" value="Alpha/beta_knot_MTases"/>
</dbReference>
<dbReference type="SUPFAM" id="SSF55315">
    <property type="entry name" value="L30e-like"/>
    <property type="match status" value="1"/>
</dbReference>
<evidence type="ECO:0000259" key="4">
    <source>
        <dbReference type="SMART" id="SM00967"/>
    </source>
</evidence>
<evidence type="ECO:0000256" key="1">
    <source>
        <dbReference type="ARBA" id="ARBA00007228"/>
    </source>
</evidence>
<dbReference type="AlphaFoldDB" id="D1C2Y8"/>
<dbReference type="InterPro" id="IPR051259">
    <property type="entry name" value="rRNA_Methyltransferase"/>
</dbReference>
<gene>
    <name evidence="5" type="ordered locus">Sthe_1169</name>
</gene>
<dbReference type="SMART" id="SM00967">
    <property type="entry name" value="SpoU_sub_bind"/>
    <property type="match status" value="1"/>
</dbReference>
<dbReference type="PANTHER" id="PTHR43191">
    <property type="entry name" value="RRNA METHYLTRANSFERASE 3"/>
    <property type="match status" value="1"/>
</dbReference>
<dbReference type="STRING" id="479434.Sthe_1169"/>
<dbReference type="Proteomes" id="UP000002027">
    <property type="component" value="Chromosome 1"/>
</dbReference>
<dbReference type="GO" id="GO:0006396">
    <property type="term" value="P:RNA processing"/>
    <property type="evidence" value="ECO:0007669"/>
    <property type="project" value="InterPro"/>
</dbReference>
<dbReference type="EMBL" id="CP001823">
    <property type="protein sequence ID" value="ACZ38605.1"/>
    <property type="molecule type" value="Genomic_DNA"/>
</dbReference>
<dbReference type="InterPro" id="IPR013123">
    <property type="entry name" value="SpoU_subst-bd"/>
</dbReference>
<dbReference type="Pfam" id="PF22435">
    <property type="entry name" value="MRM3-like_sub_bind"/>
    <property type="match status" value="1"/>
</dbReference>
<comment type="similarity">
    <text evidence="1">Belongs to the class IV-like SAM-binding methyltransferase superfamily. RNA methyltransferase TrmH family.</text>
</comment>
<reference evidence="6" key="1">
    <citation type="submission" date="2009-11" db="EMBL/GenBank/DDBJ databases">
        <title>The complete chromosome 1 of Sphaerobacter thermophilus DSM 20745.</title>
        <authorList>
            <person name="Lucas S."/>
            <person name="Copeland A."/>
            <person name="Lapidus A."/>
            <person name="Glavina del Rio T."/>
            <person name="Dalin E."/>
            <person name="Tice H."/>
            <person name="Bruce D."/>
            <person name="Goodwin L."/>
            <person name="Pitluck S."/>
            <person name="Kyrpides N."/>
            <person name="Mavromatis K."/>
            <person name="Ivanova N."/>
            <person name="Mikhailova N."/>
            <person name="LaButti K.M."/>
            <person name="Clum A."/>
            <person name="Sun H.I."/>
            <person name="Brettin T."/>
            <person name="Detter J.C."/>
            <person name="Han C."/>
            <person name="Larimer F."/>
            <person name="Land M."/>
            <person name="Hauser L."/>
            <person name="Markowitz V."/>
            <person name="Cheng J.F."/>
            <person name="Hugenholtz P."/>
            <person name="Woyke T."/>
            <person name="Wu D."/>
            <person name="Steenblock K."/>
            <person name="Schneider S."/>
            <person name="Pukall R."/>
            <person name="Goeker M."/>
            <person name="Klenk H.P."/>
            <person name="Eisen J.A."/>
        </authorList>
    </citation>
    <scope>NUCLEOTIDE SEQUENCE [LARGE SCALE GENOMIC DNA]</scope>
    <source>
        <strain evidence="6">ATCC 49802 / DSM 20745 / S 6022</strain>
    </source>
</reference>
<reference evidence="5 6" key="2">
    <citation type="journal article" date="2010" name="Stand. Genomic Sci.">
        <title>Complete genome sequence of Desulfohalobium retbaense type strain (HR(100)).</title>
        <authorList>
            <person name="Spring S."/>
            <person name="Nolan M."/>
            <person name="Lapidus A."/>
            <person name="Glavina Del Rio T."/>
            <person name="Copeland A."/>
            <person name="Tice H."/>
            <person name="Cheng J.F."/>
            <person name="Lucas S."/>
            <person name="Land M."/>
            <person name="Chen F."/>
            <person name="Bruce D."/>
            <person name="Goodwin L."/>
            <person name="Pitluck S."/>
            <person name="Ivanova N."/>
            <person name="Mavromatis K."/>
            <person name="Mikhailova N."/>
            <person name="Pati A."/>
            <person name="Chen A."/>
            <person name="Palaniappan K."/>
            <person name="Hauser L."/>
            <person name="Chang Y.J."/>
            <person name="Jeffries C.D."/>
            <person name="Munk C."/>
            <person name="Kiss H."/>
            <person name="Chain P."/>
            <person name="Han C."/>
            <person name="Brettin T."/>
            <person name="Detter J.C."/>
            <person name="Schuler E."/>
            <person name="Goker M."/>
            <person name="Rohde M."/>
            <person name="Bristow J."/>
            <person name="Eisen J.A."/>
            <person name="Markowitz V."/>
            <person name="Hugenholtz P."/>
            <person name="Kyrpides N.C."/>
            <person name="Klenk H.P."/>
        </authorList>
    </citation>
    <scope>NUCLEOTIDE SEQUENCE [LARGE SCALE GENOMIC DNA]</scope>
    <source>
        <strain evidence="6">ATCC 49802 / DSM 20745 / S 6022</strain>
    </source>
</reference>
<dbReference type="GO" id="GO:0008173">
    <property type="term" value="F:RNA methyltransferase activity"/>
    <property type="evidence" value="ECO:0007669"/>
    <property type="project" value="InterPro"/>
</dbReference>
<keyword evidence="6" id="KW-1185">Reference proteome</keyword>
<dbReference type="InterPro" id="IPR029026">
    <property type="entry name" value="tRNA_m1G_MTases_N"/>
</dbReference>
<dbReference type="eggNOG" id="COG0566">
    <property type="taxonomic scope" value="Bacteria"/>
</dbReference>
<evidence type="ECO:0000313" key="6">
    <source>
        <dbReference type="Proteomes" id="UP000002027"/>
    </source>
</evidence>
<dbReference type="InParanoid" id="D1C2Y8"/>
<dbReference type="InterPro" id="IPR001537">
    <property type="entry name" value="SpoU_MeTrfase"/>
</dbReference>
<evidence type="ECO:0000256" key="2">
    <source>
        <dbReference type="ARBA" id="ARBA00022603"/>
    </source>
</evidence>
<dbReference type="Gene3D" id="3.30.1330.30">
    <property type="match status" value="1"/>
</dbReference>
<organism evidence="5 6">
    <name type="scientific">Sphaerobacter thermophilus (strain ATCC 49802 / DSM 20745 / KCCM 41009 / NCIMB 13125 / S 6022)</name>
    <dbReference type="NCBI Taxonomy" id="479434"/>
    <lineage>
        <taxon>Bacteria</taxon>
        <taxon>Pseudomonadati</taxon>
        <taxon>Thermomicrobiota</taxon>
        <taxon>Thermomicrobia</taxon>
        <taxon>Sphaerobacterales</taxon>
        <taxon>Sphaerobacterineae</taxon>
        <taxon>Sphaerobacteraceae</taxon>
        <taxon>Sphaerobacter</taxon>
    </lineage>
</organism>
<dbReference type="InterPro" id="IPR053888">
    <property type="entry name" value="MRM3-like_sub_bind"/>
</dbReference>
<evidence type="ECO:0000256" key="3">
    <source>
        <dbReference type="ARBA" id="ARBA00022679"/>
    </source>
</evidence>
<dbReference type="KEGG" id="sti:Sthe_1169"/>
<dbReference type="CDD" id="cd18095">
    <property type="entry name" value="SpoU-like_rRNA-MTase"/>
    <property type="match status" value="1"/>
</dbReference>
<dbReference type="InterPro" id="IPR029064">
    <property type="entry name" value="Ribosomal_eL30-like_sf"/>
</dbReference>
<dbReference type="Gene3D" id="3.40.1280.10">
    <property type="match status" value="1"/>
</dbReference>
<sequence length="293" mass="30655">MRAAEAMGDFGPTVTSSQNRWVKLARSLQRRKARYTERAFLVEGVRLLTDALDAGAVPSVLFIDAEKEHSALTELATAAHARGARVIPVTSALLRSIADTETPQGVVGIVPFPELGERGDIGAGATAPLFLIADGIRDPGNLGTLLRAALGAGAHGVYVTAGTTDPFAPKVVRAGMGAHFRLPIAYLDWRAPAPHIAGIATRIAATGDAETVYDAIDWTAPACVIIGSEAEGLSPAAREFATGTARIPLAGGLESLNAAMAGTVILFEAARQRRARELRGEGETISVHTRHKA</sequence>
<dbReference type="GO" id="GO:0005737">
    <property type="term" value="C:cytoplasm"/>
    <property type="evidence" value="ECO:0007669"/>
    <property type="project" value="UniProtKB-ARBA"/>
</dbReference>